<dbReference type="PANTHER" id="PTHR21540">
    <property type="entry name" value="RING FINGER AND SWIM DOMAIN-CONTAINING PROTEIN 2"/>
    <property type="match status" value="1"/>
</dbReference>
<feature type="domain" description="RING-type" evidence="6">
    <location>
        <begin position="171"/>
        <end position="213"/>
    </location>
</feature>
<dbReference type="GO" id="GO:0008270">
    <property type="term" value="F:zinc ion binding"/>
    <property type="evidence" value="ECO:0007669"/>
    <property type="project" value="UniProtKB-KW"/>
</dbReference>
<evidence type="ECO:0008006" key="10">
    <source>
        <dbReference type="Google" id="ProtNLM"/>
    </source>
</evidence>
<dbReference type="GO" id="GO:0061630">
    <property type="term" value="F:ubiquitin protein ligase activity"/>
    <property type="evidence" value="ECO:0007669"/>
    <property type="project" value="InterPro"/>
</dbReference>
<evidence type="ECO:0000259" key="6">
    <source>
        <dbReference type="PROSITE" id="PS50089"/>
    </source>
</evidence>
<gene>
    <name evidence="8" type="ORF">TSOC_013020</name>
</gene>
<dbReference type="InterPro" id="IPR013083">
    <property type="entry name" value="Znf_RING/FYVE/PHD"/>
</dbReference>
<sequence length="223" mass="25433">MAAAVEPRWRQATFIQDVRSRVSASQLTRFQKMYTEPFFVINVDPVVPALVRMRLTVSGSQQATYVVTLQSTGLFKCSCKDAIMTCRRNGCVCKHVCFVLYRVLRHEGLDFFDNLQLTPDEVGSIASRASQIQIQEVDRSNPPHVAPRPDQLHFDFCHSKRPHQIEAGDDCPICFDALLGSDVLRFCPECGNGVHRTCIVKWMEHRSTCVYCRSKLWSNYRGD</sequence>
<evidence type="ECO:0000256" key="1">
    <source>
        <dbReference type="ARBA" id="ARBA00008925"/>
    </source>
</evidence>
<dbReference type="InterPro" id="IPR039903">
    <property type="entry name" value="Zswim2"/>
</dbReference>
<keyword evidence="2" id="KW-0479">Metal-binding</keyword>
<protein>
    <recommendedName>
        <fullName evidence="10">SWIM-type domain-containing protein</fullName>
    </recommendedName>
</protein>
<dbReference type="InterPro" id="IPR001841">
    <property type="entry name" value="Znf_RING"/>
</dbReference>
<keyword evidence="4" id="KW-0804">Transcription</keyword>
<dbReference type="Pfam" id="PF13639">
    <property type="entry name" value="zf-RING_2"/>
    <property type="match status" value="1"/>
</dbReference>
<keyword evidence="5" id="KW-0863">Zinc-finger</keyword>
<dbReference type="SUPFAM" id="SSF57850">
    <property type="entry name" value="RING/U-box"/>
    <property type="match status" value="1"/>
</dbReference>
<evidence type="ECO:0000313" key="9">
    <source>
        <dbReference type="Proteomes" id="UP000236333"/>
    </source>
</evidence>
<keyword evidence="3" id="KW-0862">Zinc</keyword>
<dbReference type="PROSITE" id="PS01030">
    <property type="entry name" value="RNA_POL_M_15KD"/>
    <property type="match status" value="1"/>
</dbReference>
<dbReference type="EMBL" id="PGGS01001013">
    <property type="protein sequence ID" value="PNH01112.1"/>
    <property type="molecule type" value="Genomic_DNA"/>
</dbReference>
<organism evidence="8 9">
    <name type="scientific">Tetrabaena socialis</name>
    <dbReference type="NCBI Taxonomy" id="47790"/>
    <lineage>
        <taxon>Eukaryota</taxon>
        <taxon>Viridiplantae</taxon>
        <taxon>Chlorophyta</taxon>
        <taxon>core chlorophytes</taxon>
        <taxon>Chlorophyceae</taxon>
        <taxon>CS clade</taxon>
        <taxon>Chlamydomonadales</taxon>
        <taxon>Tetrabaenaceae</taxon>
        <taxon>Tetrabaena</taxon>
    </lineage>
</organism>
<accession>A0A2J7ZLH6</accession>
<evidence type="ECO:0000256" key="2">
    <source>
        <dbReference type="ARBA" id="ARBA00022723"/>
    </source>
</evidence>
<evidence type="ECO:0000313" key="8">
    <source>
        <dbReference type="EMBL" id="PNH01112.1"/>
    </source>
</evidence>
<evidence type="ECO:0000256" key="3">
    <source>
        <dbReference type="ARBA" id="ARBA00022833"/>
    </source>
</evidence>
<dbReference type="AlphaFoldDB" id="A0A2J7ZLH6"/>
<dbReference type="Gene3D" id="3.30.40.10">
    <property type="entry name" value="Zinc/RING finger domain, C3HC4 (zinc finger)"/>
    <property type="match status" value="1"/>
</dbReference>
<dbReference type="PROSITE" id="PS50966">
    <property type="entry name" value="ZF_SWIM"/>
    <property type="match status" value="1"/>
</dbReference>
<dbReference type="OrthoDB" id="2122982at2759"/>
<name>A0A2J7ZLH6_9CHLO</name>
<dbReference type="InterPro" id="IPR007527">
    <property type="entry name" value="Znf_SWIM"/>
</dbReference>
<feature type="domain" description="SWIM-type" evidence="7">
    <location>
        <begin position="65"/>
        <end position="104"/>
    </location>
</feature>
<dbReference type="InterPro" id="IPR019761">
    <property type="entry name" value="DNA-dir_RNA_pol-M_15_CS"/>
</dbReference>
<evidence type="ECO:0000256" key="5">
    <source>
        <dbReference type="PROSITE-ProRule" id="PRU00175"/>
    </source>
</evidence>
<comment type="caution">
    <text evidence="8">The sequence shown here is derived from an EMBL/GenBank/DDBJ whole genome shotgun (WGS) entry which is preliminary data.</text>
</comment>
<proteinExistence type="inferred from homology"/>
<dbReference type="PROSITE" id="PS50089">
    <property type="entry name" value="ZF_RING_2"/>
    <property type="match status" value="1"/>
</dbReference>
<dbReference type="Proteomes" id="UP000236333">
    <property type="component" value="Unassembled WGS sequence"/>
</dbReference>
<comment type="similarity">
    <text evidence="1">Belongs to the archaeal RpoM/eukaryotic RPA12/RPB9/RPC11 RNA polymerase family.</text>
</comment>
<reference evidence="8 9" key="1">
    <citation type="journal article" date="2017" name="Mol. Biol. Evol.">
        <title>The 4-celled Tetrabaena socialis nuclear genome reveals the essential components for genetic control of cell number at the origin of multicellularity in the volvocine lineage.</title>
        <authorList>
            <person name="Featherston J."/>
            <person name="Arakaki Y."/>
            <person name="Hanschen E.R."/>
            <person name="Ferris P.J."/>
            <person name="Michod R.E."/>
            <person name="Olson B.J.S.C."/>
            <person name="Nozaki H."/>
            <person name="Durand P.M."/>
        </authorList>
    </citation>
    <scope>NUCLEOTIDE SEQUENCE [LARGE SCALE GENOMIC DNA]</scope>
    <source>
        <strain evidence="8 9">NIES-571</strain>
    </source>
</reference>
<evidence type="ECO:0000256" key="4">
    <source>
        <dbReference type="ARBA" id="ARBA00023163"/>
    </source>
</evidence>
<evidence type="ECO:0000259" key="7">
    <source>
        <dbReference type="PROSITE" id="PS50966"/>
    </source>
</evidence>
<keyword evidence="9" id="KW-1185">Reference proteome</keyword>
<dbReference type="PANTHER" id="PTHR21540:SF0">
    <property type="entry name" value="PHD FAMILY PROTEIN"/>
    <property type="match status" value="1"/>
</dbReference>